<evidence type="ECO:0000313" key="2">
    <source>
        <dbReference type="Proteomes" id="UP001240639"/>
    </source>
</evidence>
<dbReference type="EMBL" id="JAVAIM010000001">
    <property type="protein sequence ID" value="MDP4574872.1"/>
    <property type="molecule type" value="Genomic_DNA"/>
</dbReference>
<reference evidence="1 2" key="1">
    <citation type="submission" date="2023-08" db="EMBL/GenBank/DDBJ databases">
        <title>genomic of G39.</title>
        <authorList>
            <person name="Wang Y."/>
        </authorList>
    </citation>
    <scope>NUCLEOTIDE SEQUENCE [LARGE SCALE GENOMIC DNA]</scope>
    <source>
        <strain evidence="1 2">G39</strain>
    </source>
</reference>
<comment type="caution">
    <text evidence="1">The sequence shown here is derived from an EMBL/GenBank/DDBJ whole genome shotgun (WGS) entry which is preliminary data.</text>
</comment>
<dbReference type="RefSeq" id="WP_305932234.1">
    <property type="nucleotide sequence ID" value="NZ_JAVAIM010000001.1"/>
</dbReference>
<proteinExistence type="predicted"/>
<keyword evidence="2" id="KW-1185">Reference proteome</keyword>
<name>A0ABT9HP09_9SPHN</name>
<protein>
    <recommendedName>
        <fullName evidence="3">Transposase</fullName>
    </recommendedName>
</protein>
<evidence type="ECO:0000313" key="1">
    <source>
        <dbReference type="EMBL" id="MDP4574872.1"/>
    </source>
</evidence>
<sequence>MARAKGKPGIGKRWLAGHGASSLPIRLFTQPEIWLIELVARNGG</sequence>
<organism evidence="1 2">
    <name type="scientific">Qipengyuania profundimaris</name>
    <dbReference type="NCBI Taxonomy" id="3067652"/>
    <lineage>
        <taxon>Bacteria</taxon>
        <taxon>Pseudomonadati</taxon>
        <taxon>Pseudomonadota</taxon>
        <taxon>Alphaproteobacteria</taxon>
        <taxon>Sphingomonadales</taxon>
        <taxon>Erythrobacteraceae</taxon>
        <taxon>Qipengyuania</taxon>
    </lineage>
</organism>
<evidence type="ECO:0008006" key="3">
    <source>
        <dbReference type="Google" id="ProtNLM"/>
    </source>
</evidence>
<gene>
    <name evidence="1" type="ORF">Q9K02_06940</name>
</gene>
<accession>A0ABT9HP09</accession>
<dbReference type="Proteomes" id="UP001240639">
    <property type="component" value="Unassembled WGS sequence"/>
</dbReference>